<name>A0A402A401_9CHLR</name>
<keyword evidence="1" id="KW-1133">Transmembrane helix</keyword>
<dbReference type="EMBL" id="BIFR01000001">
    <property type="protein sequence ID" value="GCE13883.1"/>
    <property type="molecule type" value="Genomic_DNA"/>
</dbReference>
<sequence>MSLDGTDNTFSAVINGVQHFAGDIETLIEHSISELATIGLSLSGSIPWLIKHLIELQEDPVQVITHLSTHITNIKGDVTSVLEEVAFGVMTYGLTEFAQRKVEQALDPLKTTIQHSTNQGQAVSDIHKSTLKTMKEKLDLLKTGNDLSGIAWQGDSVDSMRTSFNEISNFINSLNDQIQHDGIQAQLNQFCLIALGAIVIAGTIILILDIIATAVVVVVSLGTLAIPTLIIDGGIVALDLGIMLDLIALDLLIWLLGTLAIYAIHHPVTKTQNISPIVTHVPQEAQLPKPRPLTPEENQEVQDIINEITGMGITVPTSWIEYLIRILGASMSAKEAGSIIRCMFSKGYLPTIQKGKESNASEVQRLFKSLWNNLGHLTQQDLEGAWKDIHPDRVDYPEGGLPSGAQHYSEVSNAKQAIDNLISALEKAITDPTTPASLSQVYQNIYNACISTKQFIIDRIFGSDPPLNWPDPKGTIPFGEDLIVASGCL</sequence>
<evidence type="ECO:0000256" key="1">
    <source>
        <dbReference type="SAM" id="Phobius"/>
    </source>
</evidence>
<comment type="caution">
    <text evidence="2">The sequence shown here is derived from an EMBL/GenBank/DDBJ whole genome shotgun (WGS) entry which is preliminary data.</text>
</comment>
<keyword evidence="1" id="KW-0812">Transmembrane</keyword>
<reference evidence="3" key="1">
    <citation type="submission" date="2018-12" db="EMBL/GenBank/DDBJ databases">
        <title>Tengunoibacter tsumagoiensis gen. nov., sp. nov., Dictyobacter kobayashii sp. nov., D. alpinus sp. nov., and D. joshuensis sp. nov. and description of Dictyobacteraceae fam. nov. within the order Ktedonobacterales isolated from Tengu-no-mugimeshi.</title>
        <authorList>
            <person name="Wang C.M."/>
            <person name="Zheng Y."/>
            <person name="Sakai Y."/>
            <person name="Toyoda A."/>
            <person name="Minakuchi Y."/>
            <person name="Abe K."/>
            <person name="Yokota A."/>
            <person name="Yabe S."/>
        </authorList>
    </citation>
    <scope>NUCLEOTIDE SEQUENCE [LARGE SCALE GENOMIC DNA]</scope>
    <source>
        <strain evidence="3">Uno3</strain>
    </source>
</reference>
<evidence type="ECO:0000313" key="2">
    <source>
        <dbReference type="EMBL" id="GCE13883.1"/>
    </source>
</evidence>
<keyword evidence="1" id="KW-0472">Membrane</keyword>
<evidence type="ECO:0000313" key="3">
    <source>
        <dbReference type="Proteomes" id="UP000287352"/>
    </source>
</evidence>
<proteinExistence type="predicted"/>
<dbReference type="AlphaFoldDB" id="A0A402A401"/>
<feature type="transmembrane region" description="Helical" evidence="1">
    <location>
        <begin position="242"/>
        <end position="264"/>
    </location>
</feature>
<feature type="transmembrane region" description="Helical" evidence="1">
    <location>
        <begin position="187"/>
        <end position="208"/>
    </location>
</feature>
<dbReference type="Proteomes" id="UP000287352">
    <property type="component" value="Unassembled WGS sequence"/>
</dbReference>
<protein>
    <submittedName>
        <fullName evidence="2">Uncharacterized protein</fullName>
    </submittedName>
</protein>
<feature type="transmembrane region" description="Helical" evidence="1">
    <location>
        <begin position="215"/>
        <end position="236"/>
    </location>
</feature>
<gene>
    <name evidence="2" type="ORF">KTT_37420</name>
</gene>
<accession>A0A402A401</accession>
<keyword evidence="3" id="KW-1185">Reference proteome</keyword>
<dbReference type="RefSeq" id="WP_126581376.1">
    <property type="nucleotide sequence ID" value="NZ_BIFR01000001.1"/>
</dbReference>
<organism evidence="2 3">
    <name type="scientific">Tengunoibacter tsumagoiensis</name>
    <dbReference type="NCBI Taxonomy" id="2014871"/>
    <lineage>
        <taxon>Bacteria</taxon>
        <taxon>Bacillati</taxon>
        <taxon>Chloroflexota</taxon>
        <taxon>Ktedonobacteria</taxon>
        <taxon>Ktedonobacterales</taxon>
        <taxon>Dictyobacteraceae</taxon>
        <taxon>Tengunoibacter</taxon>
    </lineage>
</organism>